<evidence type="ECO:0000313" key="13">
    <source>
        <dbReference type="EMBL" id="EXB83847.1"/>
    </source>
</evidence>
<evidence type="ECO:0000256" key="6">
    <source>
        <dbReference type="ARBA" id="ARBA00023242"/>
    </source>
</evidence>
<feature type="region of interest" description="Disordered" evidence="11">
    <location>
        <begin position="1"/>
        <end position="20"/>
    </location>
</feature>
<evidence type="ECO:0000256" key="3">
    <source>
        <dbReference type="ARBA" id="ARBA00023125"/>
    </source>
</evidence>
<dbReference type="Gene3D" id="1.10.10.60">
    <property type="entry name" value="Homeodomain-like"/>
    <property type="match status" value="1"/>
</dbReference>
<dbReference type="InterPro" id="IPR001356">
    <property type="entry name" value="HD"/>
</dbReference>
<dbReference type="Pfam" id="PF00046">
    <property type="entry name" value="Homeodomain"/>
    <property type="match status" value="1"/>
</dbReference>
<dbReference type="InterPro" id="IPR000047">
    <property type="entry name" value="HTH_motif"/>
</dbReference>
<gene>
    <name evidence="13" type="ORF">L484_023454</name>
</gene>
<reference evidence="14" key="1">
    <citation type="submission" date="2013-01" db="EMBL/GenBank/DDBJ databases">
        <title>Draft Genome Sequence of a Mulberry Tree, Morus notabilis C.K. Schneid.</title>
        <authorList>
            <person name="He N."/>
            <person name="Zhao S."/>
        </authorList>
    </citation>
    <scope>NUCLEOTIDE SEQUENCE</scope>
</reference>
<protein>
    <recommendedName>
        <fullName evidence="10">Homeobox-leucine zipper protein</fullName>
    </recommendedName>
    <alternativeName>
        <fullName evidence="10">HD-ZIP protein</fullName>
    </alternativeName>
    <alternativeName>
        <fullName evidence="10">Homeodomain transcription factor</fullName>
    </alternativeName>
</protein>
<feature type="DNA-binding region" description="Homeobox" evidence="8">
    <location>
        <begin position="22"/>
        <end position="51"/>
    </location>
</feature>
<feature type="compositionally biased region" description="Polar residues" evidence="11">
    <location>
        <begin position="161"/>
        <end position="182"/>
    </location>
</feature>
<dbReference type="SMART" id="SM00389">
    <property type="entry name" value="HOX"/>
    <property type="match status" value="1"/>
</dbReference>
<keyword evidence="5 10" id="KW-0804">Transcription</keyword>
<evidence type="ECO:0000256" key="1">
    <source>
        <dbReference type="ARBA" id="ARBA00004123"/>
    </source>
</evidence>
<keyword evidence="6 8" id="KW-0539">Nucleus</keyword>
<keyword evidence="14" id="KW-1185">Reference proteome</keyword>
<dbReference type="GO" id="GO:0005634">
    <property type="term" value="C:nucleus"/>
    <property type="evidence" value="ECO:0007669"/>
    <property type="project" value="UniProtKB-SubCell"/>
</dbReference>
<dbReference type="GO" id="GO:0043565">
    <property type="term" value="F:sequence-specific DNA binding"/>
    <property type="evidence" value="ECO:0007669"/>
    <property type="project" value="InterPro"/>
</dbReference>
<dbReference type="SUPFAM" id="SSF46689">
    <property type="entry name" value="Homeodomain-like"/>
    <property type="match status" value="1"/>
</dbReference>
<dbReference type="PRINTS" id="PR00031">
    <property type="entry name" value="HTHREPRESSR"/>
</dbReference>
<dbReference type="AlphaFoldDB" id="W9RLG5"/>
<dbReference type="InterPro" id="IPR017970">
    <property type="entry name" value="Homeobox_CS"/>
</dbReference>
<evidence type="ECO:0000313" key="14">
    <source>
        <dbReference type="Proteomes" id="UP000030645"/>
    </source>
</evidence>
<evidence type="ECO:0000256" key="2">
    <source>
        <dbReference type="ARBA" id="ARBA00023015"/>
    </source>
</evidence>
<dbReference type="PROSITE" id="PS50071">
    <property type="entry name" value="HOMEOBOX_2"/>
    <property type="match status" value="1"/>
</dbReference>
<feature type="domain" description="Homeobox" evidence="12">
    <location>
        <begin position="20"/>
        <end position="50"/>
    </location>
</feature>
<sequence length="182" mass="20631">MTHPSQPPSARSTKTRLEPRKKVQLASELGLQPRQVAIWFQNKRARWKSKQLERDYSILLADYNSLASRFEALKKEKQSLVLQLQKLNNDVKQRPREESENEKAAKSESEAKPSSSIEKSEHVLGVLSDDDSNRKAEYFGLEDQQELLNMNMAEPKPADSSPENWGSLNSETLFNESSGGVS</sequence>
<evidence type="ECO:0000259" key="12">
    <source>
        <dbReference type="PROSITE" id="PS50071"/>
    </source>
</evidence>
<evidence type="ECO:0000256" key="4">
    <source>
        <dbReference type="ARBA" id="ARBA00023155"/>
    </source>
</evidence>
<dbReference type="InterPro" id="IPR009057">
    <property type="entry name" value="Homeodomain-like_sf"/>
</dbReference>
<dbReference type="GO" id="GO:0000981">
    <property type="term" value="F:DNA-binding transcription factor activity, RNA polymerase II-specific"/>
    <property type="evidence" value="ECO:0007669"/>
    <property type="project" value="UniProtKB-UniRule"/>
</dbReference>
<dbReference type="InterPro" id="IPR003106">
    <property type="entry name" value="Leu_zip_homeo"/>
</dbReference>
<keyword evidence="4 8" id="KW-0371">Homeobox</keyword>
<evidence type="ECO:0000256" key="11">
    <source>
        <dbReference type="SAM" id="MobiDB-lite"/>
    </source>
</evidence>
<dbReference type="EMBL" id="KE344887">
    <property type="protein sequence ID" value="EXB83847.1"/>
    <property type="molecule type" value="Genomic_DNA"/>
</dbReference>
<dbReference type="eggNOG" id="KOG0483">
    <property type="taxonomic scope" value="Eukaryota"/>
</dbReference>
<evidence type="ECO:0000256" key="8">
    <source>
        <dbReference type="PROSITE-ProRule" id="PRU00108"/>
    </source>
</evidence>
<evidence type="ECO:0000256" key="5">
    <source>
        <dbReference type="ARBA" id="ARBA00023163"/>
    </source>
</evidence>
<dbReference type="InterPro" id="IPR045224">
    <property type="entry name" value="HDZip_class_I_plant"/>
</dbReference>
<organism evidence="13 14">
    <name type="scientific">Morus notabilis</name>
    <dbReference type="NCBI Taxonomy" id="981085"/>
    <lineage>
        <taxon>Eukaryota</taxon>
        <taxon>Viridiplantae</taxon>
        <taxon>Streptophyta</taxon>
        <taxon>Embryophyta</taxon>
        <taxon>Tracheophyta</taxon>
        <taxon>Spermatophyta</taxon>
        <taxon>Magnoliopsida</taxon>
        <taxon>eudicotyledons</taxon>
        <taxon>Gunneridae</taxon>
        <taxon>Pentapetalae</taxon>
        <taxon>rosids</taxon>
        <taxon>fabids</taxon>
        <taxon>Rosales</taxon>
        <taxon>Moraceae</taxon>
        <taxon>Moreae</taxon>
        <taxon>Morus</taxon>
    </lineage>
</organism>
<evidence type="ECO:0000256" key="9">
    <source>
        <dbReference type="RuleBase" id="RU000682"/>
    </source>
</evidence>
<dbReference type="GO" id="GO:0045893">
    <property type="term" value="P:positive regulation of DNA-templated transcription"/>
    <property type="evidence" value="ECO:0007669"/>
    <property type="project" value="TreeGrafter"/>
</dbReference>
<keyword evidence="2 10" id="KW-0805">Transcription regulation</keyword>
<dbReference type="STRING" id="981085.W9RLG5"/>
<dbReference type="CDD" id="cd00086">
    <property type="entry name" value="homeodomain"/>
    <property type="match status" value="1"/>
</dbReference>
<keyword evidence="3 8" id="KW-0238">DNA-binding</keyword>
<comment type="function">
    <text evidence="10">Transcription factor.</text>
</comment>
<dbReference type="Pfam" id="PF02183">
    <property type="entry name" value="HALZ"/>
    <property type="match status" value="1"/>
</dbReference>
<dbReference type="PROSITE" id="PS00027">
    <property type="entry name" value="HOMEOBOX_1"/>
    <property type="match status" value="1"/>
</dbReference>
<name>W9RLG5_9ROSA</name>
<comment type="similarity">
    <text evidence="7 10">Belongs to the HD-ZIP homeobox family. Class I subfamily.</text>
</comment>
<dbReference type="Proteomes" id="UP000030645">
    <property type="component" value="Unassembled WGS sequence"/>
</dbReference>
<evidence type="ECO:0000256" key="7">
    <source>
        <dbReference type="ARBA" id="ARBA00025748"/>
    </source>
</evidence>
<proteinExistence type="inferred from homology"/>
<accession>W9RLG5</accession>
<evidence type="ECO:0000256" key="10">
    <source>
        <dbReference type="RuleBase" id="RU369038"/>
    </source>
</evidence>
<feature type="compositionally biased region" description="Basic and acidic residues" evidence="11">
    <location>
        <begin position="89"/>
        <end position="111"/>
    </location>
</feature>
<dbReference type="PANTHER" id="PTHR24326">
    <property type="entry name" value="HOMEOBOX-LEUCINE ZIPPER PROTEIN"/>
    <property type="match status" value="1"/>
</dbReference>
<comment type="subcellular location">
    <subcellularLocation>
        <location evidence="1 8 9">Nucleus</location>
    </subcellularLocation>
</comment>
<dbReference type="PANTHER" id="PTHR24326:SF604">
    <property type="entry name" value="HOMEOBOX-LEUCINE ZIPPER PROTEIN ATHB-7"/>
    <property type="match status" value="1"/>
</dbReference>
<feature type="region of interest" description="Disordered" evidence="11">
    <location>
        <begin position="86"/>
        <end position="182"/>
    </location>
</feature>